<dbReference type="InterPro" id="IPR005580">
    <property type="entry name" value="DbpA/CsdA_RNA-bd_dom"/>
</dbReference>
<evidence type="ECO:0000313" key="4">
    <source>
        <dbReference type="EMBL" id="UTY34215.1"/>
    </source>
</evidence>
<evidence type="ECO:0000313" key="3">
    <source>
        <dbReference type="EMBL" id="UTY29362.1"/>
    </source>
</evidence>
<feature type="compositionally biased region" description="Acidic residues" evidence="1">
    <location>
        <begin position="179"/>
        <end position="195"/>
    </location>
</feature>
<dbReference type="InterPro" id="IPR012677">
    <property type="entry name" value="Nucleotide-bd_a/b_plait_sf"/>
</dbReference>
<dbReference type="SUPFAM" id="SSF54928">
    <property type="entry name" value="RNA-binding domain, RBD"/>
    <property type="match status" value="1"/>
</dbReference>
<dbReference type="Proteomes" id="UP001059401">
    <property type="component" value="Chromosome"/>
</dbReference>
<evidence type="ECO:0000259" key="2">
    <source>
        <dbReference type="Pfam" id="PF03880"/>
    </source>
</evidence>
<name>A0AAE9SIP0_9SPIR</name>
<accession>A0AAE9SIP0</accession>
<feature type="compositionally biased region" description="Polar residues" evidence="1">
    <location>
        <begin position="196"/>
        <end position="205"/>
    </location>
</feature>
<dbReference type="KEGG" id="tpk:JO40_02410"/>
<dbReference type="Proteomes" id="UP001058682">
    <property type="component" value="Chromosome"/>
</dbReference>
<dbReference type="EMBL" id="CP038804">
    <property type="protein sequence ID" value="UTY34215.1"/>
    <property type="molecule type" value="Genomic_DNA"/>
</dbReference>
<reference evidence="4" key="1">
    <citation type="submission" date="2019-04" db="EMBL/GenBank/DDBJ databases">
        <title>Whole genome sequencing of oral phylogroup 2 treponemes.</title>
        <authorList>
            <person name="Chan Y."/>
            <person name="Zeng H.H."/>
            <person name="Yu X.L."/>
            <person name="Leung W.K."/>
            <person name="Watt R.M."/>
        </authorList>
    </citation>
    <scope>NUCLEOTIDE SEQUENCE</scope>
    <source>
        <strain evidence="4">OMZ 835</strain>
        <strain evidence="3">OMZ 847</strain>
    </source>
</reference>
<dbReference type="CDD" id="cd12252">
    <property type="entry name" value="RRM_DbpA"/>
    <property type="match status" value="1"/>
</dbReference>
<dbReference type="Pfam" id="PF03880">
    <property type="entry name" value="DbpA"/>
    <property type="match status" value="1"/>
</dbReference>
<dbReference type="Gene3D" id="3.30.70.330">
    <property type="match status" value="1"/>
</dbReference>
<dbReference type="RefSeq" id="WP_044977722.1">
    <property type="nucleotide sequence ID" value="NZ_CP009228.1"/>
</dbReference>
<keyword evidence="6" id="KW-1185">Reference proteome</keyword>
<feature type="domain" description="DEAD box helicase DbpA/CsdA RNA-binding" evidence="2">
    <location>
        <begin position="103"/>
        <end position="172"/>
    </location>
</feature>
<evidence type="ECO:0000256" key="1">
    <source>
        <dbReference type="SAM" id="MobiDB-lite"/>
    </source>
</evidence>
<dbReference type="EMBL" id="CP038802">
    <property type="protein sequence ID" value="UTY29362.1"/>
    <property type="molecule type" value="Genomic_DNA"/>
</dbReference>
<gene>
    <name evidence="4" type="ORF">E4N74_09535</name>
    <name evidence="3" type="ORF">E4N76_10590</name>
</gene>
<sequence>MSNKIKIEDEEQLISSLKDVIEAIKTQENPEELNLYRRIFKKAVPLTMRSYVAAYFIKQTGIGGNRIYRRDSRNGIGKSPFKQNVARPARPKVILAEDESTSLFIGVGRKRGIFPKDIITLLIQGAGISREHIGDIRILDNYCFVQVMQDEAEIIIEKLNNSYYRGKNLTVSHSRKPEDDEDIREESEVYDDEINENYSEAASSDTKVEAEI</sequence>
<protein>
    <submittedName>
        <fullName evidence="4">RNA-binding protein</fullName>
    </submittedName>
</protein>
<dbReference type="AlphaFoldDB" id="A0AAE9SIP0"/>
<evidence type="ECO:0000313" key="6">
    <source>
        <dbReference type="Proteomes" id="UP001059401"/>
    </source>
</evidence>
<evidence type="ECO:0000313" key="5">
    <source>
        <dbReference type="Proteomes" id="UP001058682"/>
    </source>
</evidence>
<proteinExistence type="predicted"/>
<dbReference type="GO" id="GO:0003676">
    <property type="term" value="F:nucleic acid binding"/>
    <property type="evidence" value="ECO:0007669"/>
    <property type="project" value="InterPro"/>
</dbReference>
<feature type="region of interest" description="Disordered" evidence="1">
    <location>
        <begin position="172"/>
        <end position="212"/>
    </location>
</feature>
<organism evidence="4 5">
    <name type="scientific">Treponema putidum</name>
    <dbReference type="NCBI Taxonomy" id="221027"/>
    <lineage>
        <taxon>Bacteria</taxon>
        <taxon>Pseudomonadati</taxon>
        <taxon>Spirochaetota</taxon>
        <taxon>Spirochaetia</taxon>
        <taxon>Spirochaetales</taxon>
        <taxon>Treponemataceae</taxon>
        <taxon>Treponema</taxon>
    </lineage>
</organism>
<dbReference type="InterPro" id="IPR035979">
    <property type="entry name" value="RBD_domain_sf"/>
</dbReference>